<accession>A0A3N4KG69</accession>
<dbReference type="Proteomes" id="UP000277580">
    <property type="component" value="Unassembled WGS sequence"/>
</dbReference>
<evidence type="ECO:0000313" key="3">
    <source>
        <dbReference type="Proteomes" id="UP000277580"/>
    </source>
</evidence>
<feature type="compositionally biased region" description="Low complexity" evidence="1">
    <location>
        <begin position="1"/>
        <end position="17"/>
    </location>
</feature>
<feature type="compositionally biased region" description="Low complexity" evidence="1">
    <location>
        <begin position="286"/>
        <end position="300"/>
    </location>
</feature>
<feature type="compositionally biased region" description="Low complexity" evidence="1">
    <location>
        <begin position="77"/>
        <end position="109"/>
    </location>
</feature>
<feature type="region of interest" description="Disordered" evidence="1">
    <location>
        <begin position="1"/>
        <end position="33"/>
    </location>
</feature>
<feature type="compositionally biased region" description="Pro residues" evidence="1">
    <location>
        <begin position="18"/>
        <end position="30"/>
    </location>
</feature>
<dbReference type="InParanoid" id="A0A3N4KG69"/>
<organism evidence="2 3">
    <name type="scientific">Morchella conica CCBAS932</name>
    <dbReference type="NCBI Taxonomy" id="1392247"/>
    <lineage>
        <taxon>Eukaryota</taxon>
        <taxon>Fungi</taxon>
        <taxon>Dikarya</taxon>
        <taxon>Ascomycota</taxon>
        <taxon>Pezizomycotina</taxon>
        <taxon>Pezizomycetes</taxon>
        <taxon>Pezizales</taxon>
        <taxon>Morchellaceae</taxon>
        <taxon>Morchella</taxon>
    </lineage>
</organism>
<evidence type="ECO:0000313" key="2">
    <source>
        <dbReference type="EMBL" id="RPB08468.1"/>
    </source>
</evidence>
<dbReference type="AlphaFoldDB" id="A0A3N4KG69"/>
<proteinExistence type="predicted"/>
<evidence type="ECO:0000256" key="1">
    <source>
        <dbReference type="SAM" id="MobiDB-lite"/>
    </source>
</evidence>
<dbReference type="EMBL" id="ML119163">
    <property type="protein sequence ID" value="RPB08468.1"/>
    <property type="molecule type" value="Genomic_DNA"/>
</dbReference>
<feature type="region of interest" description="Disordered" evidence="1">
    <location>
        <begin position="53"/>
        <end position="111"/>
    </location>
</feature>
<sequence length="300" mass="32225">MSSSTDNTDKPTNTSTPTTPPQQTPGPPPADLFNCIRRFTDHHIASVLHSLIGLPTMPPPPTSNWIMDEEDAPPRPTSTSTTTAVAPTPTPNTSTSTTEESQSQQSQSARGRMVEYSLLGERMFRPEDEEKLALVWKQMRTLHRDFTAPFLGGDVWGTGMMGKREAKGTAIAPLFWSVGMVGDGKLGLLRRIEGGEETELDAYNVLAPPSSQVGAGARGILTTTTSSSTTTSTSTPAEEDGKLRVVETVATTRSYTGPDGVTRTTYTLRKRFSDGSEERVEEDRTTGIGAATTGGRSTKN</sequence>
<name>A0A3N4KG69_9PEZI</name>
<feature type="compositionally biased region" description="Basic and acidic residues" evidence="1">
    <location>
        <begin position="271"/>
        <end position="285"/>
    </location>
</feature>
<reference evidence="2 3" key="1">
    <citation type="journal article" date="2018" name="Nat. Ecol. Evol.">
        <title>Pezizomycetes genomes reveal the molecular basis of ectomycorrhizal truffle lifestyle.</title>
        <authorList>
            <person name="Murat C."/>
            <person name="Payen T."/>
            <person name="Noel B."/>
            <person name="Kuo A."/>
            <person name="Morin E."/>
            <person name="Chen J."/>
            <person name="Kohler A."/>
            <person name="Krizsan K."/>
            <person name="Balestrini R."/>
            <person name="Da Silva C."/>
            <person name="Montanini B."/>
            <person name="Hainaut M."/>
            <person name="Levati E."/>
            <person name="Barry K.W."/>
            <person name="Belfiori B."/>
            <person name="Cichocki N."/>
            <person name="Clum A."/>
            <person name="Dockter R.B."/>
            <person name="Fauchery L."/>
            <person name="Guy J."/>
            <person name="Iotti M."/>
            <person name="Le Tacon F."/>
            <person name="Lindquist E.A."/>
            <person name="Lipzen A."/>
            <person name="Malagnac F."/>
            <person name="Mello A."/>
            <person name="Molinier V."/>
            <person name="Miyauchi S."/>
            <person name="Poulain J."/>
            <person name="Riccioni C."/>
            <person name="Rubini A."/>
            <person name="Sitrit Y."/>
            <person name="Splivallo R."/>
            <person name="Traeger S."/>
            <person name="Wang M."/>
            <person name="Zifcakova L."/>
            <person name="Wipf D."/>
            <person name="Zambonelli A."/>
            <person name="Paolocci F."/>
            <person name="Nowrousian M."/>
            <person name="Ottonello S."/>
            <person name="Baldrian P."/>
            <person name="Spatafora J.W."/>
            <person name="Henrissat B."/>
            <person name="Nagy L.G."/>
            <person name="Aury J.M."/>
            <person name="Wincker P."/>
            <person name="Grigoriev I.V."/>
            <person name="Bonfante P."/>
            <person name="Martin F.M."/>
        </authorList>
    </citation>
    <scope>NUCLEOTIDE SEQUENCE [LARGE SCALE GENOMIC DNA]</scope>
    <source>
        <strain evidence="2 3">CCBAS932</strain>
    </source>
</reference>
<protein>
    <submittedName>
        <fullName evidence="2">Uncharacterized protein</fullName>
    </submittedName>
</protein>
<gene>
    <name evidence="2" type="ORF">P167DRAFT_578291</name>
</gene>
<keyword evidence="3" id="KW-1185">Reference proteome</keyword>
<feature type="region of interest" description="Disordered" evidence="1">
    <location>
        <begin position="249"/>
        <end position="300"/>
    </location>
</feature>
<dbReference type="OrthoDB" id="4586300at2759"/>